<comment type="function">
    <text evidence="5">Substrate-binding subunit (component A) of the Rab geranylgeranyltransferase (GGTase) complex. Binds unprenylated Rab proteins and presents the substrate peptide to the catalytic component B. The component A is thought to be regenerated by transferring its prenylated Rab back to the donor membrane.</text>
</comment>
<comment type="caution">
    <text evidence="7">The sequence shown here is derived from an EMBL/GenBank/DDBJ whole genome shotgun (WGS) entry which is preliminary data.</text>
</comment>
<dbReference type="GO" id="GO:0006886">
    <property type="term" value="P:intracellular protein transport"/>
    <property type="evidence" value="ECO:0007669"/>
    <property type="project" value="InterPro"/>
</dbReference>
<dbReference type="PIRSF" id="PIRSF016550">
    <property type="entry name" value="Rab_ger_ger_transf_A_euk"/>
    <property type="match status" value="1"/>
</dbReference>
<gene>
    <name evidence="7" type="ORF">QYM36_000523</name>
</gene>
<evidence type="ECO:0000256" key="5">
    <source>
        <dbReference type="PIRNR" id="PIRNR016550"/>
    </source>
</evidence>
<keyword evidence="8" id="KW-1185">Reference proteome</keyword>
<dbReference type="GO" id="GO:0016192">
    <property type="term" value="P:vesicle-mediated transport"/>
    <property type="evidence" value="ECO:0007669"/>
    <property type="project" value="TreeGrafter"/>
</dbReference>
<dbReference type="Proteomes" id="UP001187531">
    <property type="component" value="Unassembled WGS sequence"/>
</dbReference>
<evidence type="ECO:0000256" key="1">
    <source>
        <dbReference type="ARBA" id="ARBA00004496"/>
    </source>
</evidence>
<dbReference type="GO" id="GO:0005634">
    <property type="term" value="C:nucleus"/>
    <property type="evidence" value="ECO:0007669"/>
    <property type="project" value="TreeGrafter"/>
</dbReference>
<dbReference type="GO" id="GO:0005092">
    <property type="term" value="F:GDP-dissociation inhibitor activity"/>
    <property type="evidence" value="ECO:0007669"/>
    <property type="project" value="InterPro"/>
</dbReference>
<feature type="region of interest" description="Disordered" evidence="6">
    <location>
        <begin position="493"/>
        <end position="518"/>
    </location>
</feature>
<evidence type="ECO:0000256" key="2">
    <source>
        <dbReference type="ARBA" id="ARBA00005593"/>
    </source>
</evidence>
<reference evidence="7" key="1">
    <citation type="submission" date="2023-07" db="EMBL/GenBank/DDBJ databases">
        <title>Chromosome-level genome assembly of Artemia franciscana.</title>
        <authorList>
            <person name="Jo E."/>
        </authorList>
    </citation>
    <scope>NUCLEOTIDE SEQUENCE</scope>
    <source>
        <tissue evidence="7">Whole body</tissue>
    </source>
</reference>
<comment type="similarity">
    <text evidence="2 5">Belongs to the Rab GDI family.</text>
</comment>
<keyword evidence="3 5" id="KW-0343">GTPase activation</keyword>
<dbReference type="PANTHER" id="PTHR11787">
    <property type="entry name" value="RAB GDP-DISSOCIATION INHIBITOR"/>
    <property type="match status" value="1"/>
</dbReference>
<evidence type="ECO:0000256" key="6">
    <source>
        <dbReference type="SAM" id="MobiDB-lite"/>
    </source>
</evidence>
<dbReference type="GO" id="GO:0007264">
    <property type="term" value="P:small GTPase-mediated signal transduction"/>
    <property type="evidence" value="ECO:0007669"/>
    <property type="project" value="UniProtKB-UniRule"/>
</dbReference>
<dbReference type="InterPro" id="IPR036188">
    <property type="entry name" value="FAD/NAD-bd_sf"/>
</dbReference>
<dbReference type="EMBL" id="JAVRJZ010000002">
    <property type="protein sequence ID" value="KAK2726092.1"/>
    <property type="molecule type" value="Genomic_DNA"/>
</dbReference>
<dbReference type="Gene3D" id="3.50.50.60">
    <property type="entry name" value="FAD/NAD(P)-binding domain"/>
    <property type="match status" value="1"/>
</dbReference>
<protein>
    <recommendedName>
        <fullName evidence="5">Rab proteins geranylgeranyltransferase component A</fullName>
    </recommendedName>
</protein>
<dbReference type="Gene3D" id="3.30.519.10">
    <property type="entry name" value="Guanine Nucleotide Dissociation Inhibitor, domain 2"/>
    <property type="match status" value="1"/>
</dbReference>
<dbReference type="SUPFAM" id="SSF51905">
    <property type="entry name" value="FAD/NAD(P)-binding domain"/>
    <property type="match status" value="1"/>
</dbReference>
<feature type="compositionally biased region" description="Acidic residues" evidence="6">
    <location>
        <begin position="494"/>
        <end position="503"/>
    </location>
</feature>
<organism evidence="7 8">
    <name type="scientific">Artemia franciscana</name>
    <name type="common">Brine shrimp</name>
    <name type="synonym">Artemia sanfranciscana</name>
    <dbReference type="NCBI Taxonomy" id="6661"/>
    <lineage>
        <taxon>Eukaryota</taxon>
        <taxon>Metazoa</taxon>
        <taxon>Ecdysozoa</taxon>
        <taxon>Arthropoda</taxon>
        <taxon>Crustacea</taxon>
        <taxon>Branchiopoda</taxon>
        <taxon>Anostraca</taxon>
        <taxon>Artemiidae</taxon>
        <taxon>Artemia</taxon>
    </lineage>
</organism>
<sequence>MAEQLNIDQCEITIIGTGLVESIIAGAFQRIDKLTLHLDANDYYGGEWSSHTLDGLEKWAEAQKESKTTESAAPANINGRKFVPLQYVSPYTNVEKQWHVPEDLEPGSDGRKIFKWTKRTLLDENKKFNIELSPKVLLSSGDMVELLISSGVSRYLEFKNVLKIMTFVEEEDRIVSVPCSRADVFSTDEVTVVEKRLFMKLMESCQNEKTIEAENKEFADKTFLEYLKYKKLTPRLIHYATSAITQTNETTPFKEGVERVQKFIKSLGRFGNSPYLWTQYGTGEIPQAFCRLCAVFGGVYYLNRDVDGLLVSNDNICTGIVTNGKAVDCNYCVLANGYIPGSSQPSRTRGISRAIFITDRSLNENNEEKVVVMTISGSEFRIFETGYETASAPKDIRIVHFFGGQITSAKEDIESLAKRFLNLNEEDDDEKPRVLWSLYFNTCQVEFDGKYPENVFHIEGPGADLDIDGVVSKAKEVYAKAYGDIEFLPKAPEPEDIILDDGDATSADKAEEEKKSTA</sequence>
<dbReference type="Pfam" id="PF00996">
    <property type="entry name" value="GDI"/>
    <property type="match status" value="2"/>
</dbReference>
<evidence type="ECO:0000256" key="4">
    <source>
        <dbReference type="ARBA" id="ARBA00022490"/>
    </source>
</evidence>
<evidence type="ECO:0000256" key="3">
    <source>
        <dbReference type="ARBA" id="ARBA00022468"/>
    </source>
</evidence>
<dbReference type="PANTHER" id="PTHR11787:SF4">
    <property type="entry name" value="CHM, RAB ESCORT PROTEIN 1"/>
    <property type="match status" value="1"/>
</dbReference>
<dbReference type="GO" id="GO:0005829">
    <property type="term" value="C:cytosol"/>
    <property type="evidence" value="ECO:0007669"/>
    <property type="project" value="TreeGrafter"/>
</dbReference>
<feature type="compositionally biased region" description="Basic and acidic residues" evidence="6">
    <location>
        <begin position="506"/>
        <end position="518"/>
    </location>
</feature>
<dbReference type="PRINTS" id="PR00891">
    <property type="entry name" value="RABGDIREP"/>
</dbReference>
<dbReference type="Gene3D" id="1.10.405.10">
    <property type="entry name" value="Guanine Nucleotide Dissociation Inhibitor, domain 1"/>
    <property type="match status" value="1"/>
</dbReference>
<dbReference type="FunFam" id="1.10.405.10:FF:000003">
    <property type="entry name" value="Rab proteins geranylgeranyltransferase component A"/>
    <property type="match status" value="1"/>
</dbReference>
<dbReference type="InterPro" id="IPR001738">
    <property type="entry name" value="Rab_escort"/>
</dbReference>
<keyword evidence="4 5" id="KW-0963">Cytoplasm</keyword>
<dbReference type="GO" id="GO:0005968">
    <property type="term" value="C:Rab-protein geranylgeranyltransferase complex"/>
    <property type="evidence" value="ECO:0007669"/>
    <property type="project" value="UniProtKB-UniRule"/>
</dbReference>
<proteinExistence type="inferred from homology"/>
<comment type="subcellular location">
    <subcellularLocation>
        <location evidence="1 5">Cytoplasm</location>
    </subcellularLocation>
</comment>
<name>A0AA88ISR2_ARTSF</name>
<dbReference type="AlphaFoldDB" id="A0AA88ISR2"/>
<accession>A0AA88ISR2</accession>
<evidence type="ECO:0000313" key="8">
    <source>
        <dbReference type="Proteomes" id="UP001187531"/>
    </source>
</evidence>
<dbReference type="GO" id="GO:0005096">
    <property type="term" value="F:GTPase activator activity"/>
    <property type="evidence" value="ECO:0007669"/>
    <property type="project" value="UniProtKB-UniRule"/>
</dbReference>
<evidence type="ECO:0000313" key="7">
    <source>
        <dbReference type="EMBL" id="KAK2726092.1"/>
    </source>
</evidence>
<dbReference type="SUPFAM" id="SSF54373">
    <property type="entry name" value="FAD-linked reductases, C-terminal domain"/>
    <property type="match status" value="1"/>
</dbReference>
<dbReference type="InterPro" id="IPR018203">
    <property type="entry name" value="GDP_dissociation_inhibitor"/>
</dbReference>